<gene>
    <name evidence="5" type="ORF">LCGC14_1410530</name>
</gene>
<dbReference type="InterPro" id="IPR036388">
    <property type="entry name" value="WH-like_DNA-bd_sf"/>
</dbReference>
<dbReference type="GO" id="GO:0003700">
    <property type="term" value="F:DNA-binding transcription factor activity"/>
    <property type="evidence" value="ECO:0007669"/>
    <property type="project" value="InterPro"/>
</dbReference>
<comment type="caution">
    <text evidence="5">The sequence shown here is derived from an EMBL/GenBank/DDBJ whole genome shotgun (WGS) entry which is preliminary data.</text>
</comment>
<sequence>MPDEKLARAIRARIRRDILHLLCQNERLSVHKIKDLLRITESTASRHLKQLFDLGIVDFESKPPEKFYFLKIEEIKELFEIYDKIVEKMK</sequence>
<accession>A0A0F9MW30</accession>
<dbReference type="SMART" id="SM00418">
    <property type="entry name" value="HTH_ARSR"/>
    <property type="match status" value="1"/>
</dbReference>
<dbReference type="PANTHER" id="PTHR33154:SF33">
    <property type="entry name" value="TRANSCRIPTIONAL REPRESSOR SDPR"/>
    <property type="match status" value="1"/>
</dbReference>
<keyword evidence="2" id="KW-0238">DNA-binding</keyword>
<evidence type="ECO:0000256" key="2">
    <source>
        <dbReference type="ARBA" id="ARBA00023125"/>
    </source>
</evidence>
<dbReference type="PANTHER" id="PTHR33154">
    <property type="entry name" value="TRANSCRIPTIONAL REGULATOR, ARSR FAMILY"/>
    <property type="match status" value="1"/>
</dbReference>
<evidence type="ECO:0000313" key="5">
    <source>
        <dbReference type="EMBL" id="KKM73432.1"/>
    </source>
</evidence>
<dbReference type="InterPro" id="IPR011991">
    <property type="entry name" value="ArsR-like_HTH"/>
</dbReference>
<protein>
    <recommendedName>
        <fullName evidence="4">HTH arsR-type domain-containing protein</fullName>
    </recommendedName>
</protein>
<dbReference type="InterPro" id="IPR036390">
    <property type="entry name" value="WH_DNA-bd_sf"/>
</dbReference>
<dbReference type="InterPro" id="IPR051081">
    <property type="entry name" value="HTH_MetalResp_TranReg"/>
</dbReference>
<feature type="domain" description="HTH arsR-type" evidence="4">
    <location>
        <begin position="1"/>
        <end position="90"/>
    </location>
</feature>
<evidence type="ECO:0000256" key="1">
    <source>
        <dbReference type="ARBA" id="ARBA00023015"/>
    </source>
</evidence>
<keyword evidence="3" id="KW-0804">Transcription</keyword>
<dbReference type="PROSITE" id="PS50987">
    <property type="entry name" value="HTH_ARSR_2"/>
    <property type="match status" value="1"/>
</dbReference>
<dbReference type="CDD" id="cd00090">
    <property type="entry name" value="HTH_ARSR"/>
    <property type="match status" value="1"/>
</dbReference>
<reference evidence="5" key="1">
    <citation type="journal article" date="2015" name="Nature">
        <title>Complex archaea that bridge the gap between prokaryotes and eukaryotes.</title>
        <authorList>
            <person name="Spang A."/>
            <person name="Saw J.H."/>
            <person name="Jorgensen S.L."/>
            <person name="Zaremba-Niedzwiedzka K."/>
            <person name="Martijn J."/>
            <person name="Lind A.E."/>
            <person name="van Eijk R."/>
            <person name="Schleper C."/>
            <person name="Guy L."/>
            <person name="Ettema T.J."/>
        </authorList>
    </citation>
    <scope>NUCLEOTIDE SEQUENCE</scope>
</reference>
<evidence type="ECO:0000259" key="4">
    <source>
        <dbReference type="PROSITE" id="PS50987"/>
    </source>
</evidence>
<dbReference type="Gene3D" id="1.10.10.10">
    <property type="entry name" value="Winged helix-like DNA-binding domain superfamily/Winged helix DNA-binding domain"/>
    <property type="match status" value="1"/>
</dbReference>
<evidence type="ECO:0000256" key="3">
    <source>
        <dbReference type="ARBA" id="ARBA00023163"/>
    </source>
</evidence>
<dbReference type="SUPFAM" id="SSF46785">
    <property type="entry name" value="Winged helix' DNA-binding domain"/>
    <property type="match status" value="1"/>
</dbReference>
<dbReference type="EMBL" id="LAZR01009304">
    <property type="protein sequence ID" value="KKM73432.1"/>
    <property type="molecule type" value="Genomic_DNA"/>
</dbReference>
<name>A0A0F9MW30_9ZZZZ</name>
<proteinExistence type="predicted"/>
<dbReference type="Pfam" id="PF01022">
    <property type="entry name" value="HTH_5"/>
    <property type="match status" value="1"/>
</dbReference>
<dbReference type="AlphaFoldDB" id="A0A0F9MW30"/>
<dbReference type="GO" id="GO:0003677">
    <property type="term" value="F:DNA binding"/>
    <property type="evidence" value="ECO:0007669"/>
    <property type="project" value="UniProtKB-KW"/>
</dbReference>
<dbReference type="InterPro" id="IPR001845">
    <property type="entry name" value="HTH_ArsR_DNA-bd_dom"/>
</dbReference>
<organism evidence="5">
    <name type="scientific">marine sediment metagenome</name>
    <dbReference type="NCBI Taxonomy" id="412755"/>
    <lineage>
        <taxon>unclassified sequences</taxon>
        <taxon>metagenomes</taxon>
        <taxon>ecological metagenomes</taxon>
    </lineage>
</organism>
<keyword evidence="1" id="KW-0805">Transcription regulation</keyword>